<gene>
    <name evidence="2" type="ORF">UFOVP1221_14</name>
    <name evidence="1" type="ORF">UFOVP491_6</name>
</gene>
<organism evidence="2">
    <name type="scientific">uncultured Caudovirales phage</name>
    <dbReference type="NCBI Taxonomy" id="2100421"/>
    <lineage>
        <taxon>Viruses</taxon>
        <taxon>Duplodnaviria</taxon>
        <taxon>Heunggongvirae</taxon>
        <taxon>Uroviricota</taxon>
        <taxon>Caudoviricetes</taxon>
        <taxon>Peduoviridae</taxon>
        <taxon>Maltschvirus</taxon>
        <taxon>Maltschvirus maltsch</taxon>
    </lineage>
</organism>
<dbReference type="EMBL" id="LR796447">
    <property type="protein sequence ID" value="CAB4145288.1"/>
    <property type="molecule type" value="Genomic_DNA"/>
</dbReference>
<accession>A0A6J5RA12</accession>
<protein>
    <submittedName>
        <fullName evidence="2">Uncharacterized protein</fullName>
    </submittedName>
</protein>
<dbReference type="EMBL" id="LR797166">
    <property type="protein sequence ID" value="CAB4191217.1"/>
    <property type="molecule type" value="Genomic_DNA"/>
</dbReference>
<evidence type="ECO:0000313" key="2">
    <source>
        <dbReference type="EMBL" id="CAB4191217.1"/>
    </source>
</evidence>
<proteinExistence type="predicted"/>
<sequence>MESLKPLLASWARSFFAAALALYMAGEQDPKTLAMAGGAAVAPVILRWLNPKDTAFGVTRGR</sequence>
<reference evidence="2" key="1">
    <citation type="submission" date="2020-05" db="EMBL/GenBank/DDBJ databases">
        <authorList>
            <person name="Chiriac C."/>
            <person name="Salcher M."/>
            <person name="Ghai R."/>
            <person name="Kavagutti S V."/>
        </authorList>
    </citation>
    <scope>NUCLEOTIDE SEQUENCE</scope>
</reference>
<name>A0A6J5RA12_9CAUD</name>
<evidence type="ECO:0000313" key="1">
    <source>
        <dbReference type="EMBL" id="CAB4145288.1"/>
    </source>
</evidence>